<protein>
    <submittedName>
        <fullName evidence="1">Uncharacterized protein</fullName>
    </submittedName>
</protein>
<keyword evidence="2" id="KW-1185">Reference proteome</keyword>
<dbReference type="Proteomes" id="UP001470023">
    <property type="component" value="Unassembled WGS sequence"/>
</dbReference>
<dbReference type="EMBL" id="JBEPAZ010000133">
    <property type="protein sequence ID" value="MER6434551.1"/>
    <property type="molecule type" value="Genomic_DNA"/>
</dbReference>
<accession>A0ABV1ULD6</accession>
<organism evidence="1 2">
    <name type="scientific">Streptomyces sp. 900105245</name>
    <dbReference type="NCBI Taxonomy" id="3154379"/>
    <lineage>
        <taxon>Bacteria</taxon>
        <taxon>Bacillati</taxon>
        <taxon>Actinomycetota</taxon>
        <taxon>Actinomycetes</taxon>
        <taxon>Kitasatosporales</taxon>
        <taxon>Streptomycetaceae</taxon>
        <taxon>Streptomyces</taxon>
    </lineage>
</organism>
<proteinExistence type="predicted"/>
<evidence type="ECO:0000313" key="1">
    <source>
        <dbReference type="EMBL" id="MER6434551.1"/>
    </source>
</evidence>
<comment type="caution">
    <text evidence="1">The sequence shown here is derived from an EMBL/GenBank/DDBJ whole genome shotgun (WGS) entry which is preliminary data.</text>
</comment>
<gene>
    <name evidence="1" type="ORF">ABT272_44310</name>
</gene>
<evidence type="ECO:0000313" key="2">
    <source>
        <dbReference type="Proteomes" id="UP001470023"/>
    </source>
</evidence>
<name>A0ABV1ULD6_9ACTN</name>
<dbReference type="RefSeq" id="WP_352066364.1">
    <property type="nucleotide sequence ID" value="NZ_JBEPAZ010000133.1"/>
</dbReference>
<reference evidence="1 2" key="1">
    <citation type="submission" date="2024-06" db="EMBL/GenBank/DDBJ databases">
        <title>The Natural Products Discovery Center: Release of the First 8490 Sequenced Strains for Exploring Actinobacteria Biosynthetic Diversity.</title>
        <authorList>
            <person name="Kalkreuter E."/>
            <person name="Kautsar S.A."/>
            <person name="Yang D."/>
            <person name="Bader C.D."/>
            <person name="Teijaro C.N."/>
            <person name="Fluegel L."/>
            <person name="Davis C.M."/>
            <person name="Simpson J.R."/>
            <person name="Lauterbach L."/>
            <person name="Steele A.D."/>
            <person name="Gui C."/>
            <person name="Meng S."/>
            <person name="Li G."/>
            <person name="Viehrig K."/>
            <person name="Ye F."/>
            <person name="Su P."/>
            <person name="Kiefer A.F."/>
            <person name="Nichols A."/>
            <person name="Cepeda A.J."/>
            <person name="Yan W."/>
            <person name="Fan B."/>
            <person name="Jiang Y."/>
            <person name="Adhikari A."/>
            <person name="Zheng C.-J."/>
            <person name="Schuster L."/>
            <person name="Cowan T.M."/>
            <person name="Smanski M.J."/>
            <person name="Chevrette M.G."/>
            <person name="De Carvalho L.P.S."/>
            <person name="Shen B."/>
        </authorList>
    </citation>
    <scope>NUCLEOTIDE SEQUENCE [LARGE SCALE GENOMIC DNA]</scope>
    <source>
        <strain evidence="1 2">NPDC001166</strain>
    </source>
</reference>
<sequence>MLLEAAKLCQHRLSGRALFAIRDPIDQLVGEVWQRFFRRERDRGRSCRRTARGVTGTAIHNPFVSTLRSSCQE</sequence>